<gene>
    <name evidence="1" type="ORF">PI172_2268</name>
</gene>
<dbReference type="AlphaFoldDB" id="A0AAD1F8I8"/>
<organism evidence="1 2">
    <name type="scientific">Prevotella intermedia</name>
    <dbReference type="NCBI Taxonomy" id="28131"/>
    <lineage>
        <taxon>Bacteria</taxon>
        <taxon>Pseudomonadati</taxon>
        <taxon>Bacteroidota</taxon>
        <taxon>Bacteroidia</taxon>
        <taxon>Bacteroidales</taxon>
        <taxon>Prevotellaceae</taxon>
        <taxon>Prevotella</taxon>
    </lineage>
</organism>
<dbReference type="EMBL" id="AP014926">
    <property type="protein sequence ID" value="BAR96996.1"/>
    <property type="molecule type" value="Genomic_DNA"/>
</dbReference>
<reference evidence="1 2" key="1">
    <citation type="submission" date="2015-07" db="EMBL/GenBank/DDBJ databases">
        <title>Complete genome sequence of Prevotella intermedia strain 17-2.</title>
        <authorList>
            <person name="Nambu T."/>
        </authorList>
    </citation>
    <scope>NUCLEOTIDE SEQUENCE [LARGE SCALE GENOMIC DNA]</scope>
    <source>
        <strain evidence="1 2">17-2</strain>
    </source>
</reference>
<proteinExistence type="predicted"/>
<name>A0AAD1F8I8_PREIN</name>
<dbReference type="Proteomes" id="UP000067008">
    <property type="component" value="Chromosome 1"/>
</dbReference>
<evidence type="ECO:0000313" key="2">
    <source>
        <dbReference type="Proteomes" id="UP000067008"/>
    </source>
</evidence>
<sequence>MQTAGRCNLLDYRFVVDVLFLPCKQQADATAMENVDANASCFYLANSRQMQRT</sequence>
<protein>
    <submittedName>
        <fullName evidence="1">Uncharacterized protein</fullName>
    </submittedName>
</protein>
<evidence type="ECO:0000313" key="1">
    <source>
        <dbReference type="EMBL" id="BAR96996.1"/>
    </source>
</evidence>
<accession>A0AAD1F8I8</accession>